<protein>
    <submittedName>
        <fullName evidence="1">5348_t:CDS:1</fullName>
    </submittedName>
</protein>
<dbReference type="AlphaFoldDB" id="A0A9N9G3V8"/>
<reference evidence="1" key="1">
    <citation type="submission" date="2021-06" db="EMBL/GenBank/DDBJ databases">
        <authorList>
            <person name="Kallberg Y."/>
            <person name="Tangrot J."/>
            <person name="Rosling A."/>
        </authorList>
    </citation>
    <scope>NUCLEOTIDE SEQUENCE</scope>
    <source>
        <strain evidence="1">UK204</strain>
    </source>
</reference>
<sequence length="265" mass="32056">MDIKRLTKPVVFIDNNQFNFDLYNQSDPSEKDSQVNLRKNRTYRRPDYTPKFQKIINARHQQKKSKLKEQKENCKHRQELQNKMAKNRRVFNFNYRLKEDSAIFTEVLYEELNLDCLNKIVDNFSTFNEQRVIIKSLLDSFIFDYVNDYSKGYEDVMEQLRGKIQKIVCKQVPDFIFYVTTIIRVIIRNSMYNMLQTYEKQIISPDQMMIVKELLNTDIWKHISYHTMCKYYANEVTLKMIRDELKKEIHAKLLVLDVELHHNLN</sequence>
<evidence type="ECO:0000313" key="1">
    <source>
        <dbReference type="EMBL" id="CAG8575595.1"/>
    </source>
</evidence>
<dbReference type="EMBL" id="CAJVPQ010001917">
    <property type="protein sequence ID" value="CAG8575595.1"/>
    <property type="molecule type" value="Genomic_DNA"/>
</dbReference>
<evidence type="ECO:0000313" key="2">
    <source>
        <dbReference type="Proteomes" id="UP000789570"/>
    </source>
</evidence>
<name>A0A9N9G3V8_9GLOM</name>
<organism evidence="1 2">
    <name type="scientific">Funneliformis caledonium</name>
    <dbReference type="NCBI Taxonomy" id="1117310"/>
    <lineage>
        <taxon>Eukaryota</taxon>
        <taxon>Fungi</taxon>
        <taxon>Fungi incertae sedis</taxon>
        <taxon>Mucoromycota</taxon>
        <taxon>Glomeromycotina</taxon>
        <taxon>Glomeromycetes</taxon>
        <taxon>Glomerales</taxon>
        <taxon>Glomeraceae</taxon>
        <taxon>Funneliformis</taxon>
    </lineage>
</organism>
<dbReference type="Proteomes" id="UP000789570">
    <property type="component" value="Unassembled WGS sequence"/>
</dbReference>
<accession>A0A9N9G3V8</accession>
<keyword evidence="2" id="KW-1185">Reference proteome</keyword>
<gene>
    <name evidence="1" type="ORF">FCALED_LOCUS7322</name>
</gene>
<comment type="caution">
    <text evidence="1">The sequence shown here is derived from an EMBL/GenBank/DDBJ whole genome shotgun (WGS) entry which is preliminary data.</text>
</comment>
<proteinExistence type="predicted"/>